<evidence type="ECO:0000313" key="1">
    <source>
        <dbReference type="EMBL" id="ADI66110.1"/>
    </source>
</evidence>
<evidence type="ECO:0000313" key="2">
    <source>
        <dbReference type="Proteomes" id="UP000001511"/>
    </source>
</evidence>
<organism evidence="1 2">
    <name type="scientific">Nostoc azollae (strain 0708)</name>
    <name type="common">Anabaena azollae (strain 0708)</name>
    <dbReference type="NCBI Taxonomy" id="551115"/>
    <lineage>
        <taxon>Bacteria</taxon>
        <taxon>Bacillati</taxon>
        <taxon>Cyanobacteriota</taxon>
        <taxon>Cyanophyceae</taxon>
        <taxon>Nostocales</taxon>
        <taxon>Nostocaceae</taxon>
        <taxon>Trichormus</taxon>
    </lineage>
</organism>
<reference evidence="1 2" key="1">
    <citation type="journal article" date="2010" name="PLoS ONE">
        <title>Genome erosion in a nitrogen-fixing vertically transmitted endosymbiotic multicellular cyanobacterium.</title>
        <authorList>
            <person name="Ran L."/>
            <person name="Larsson J."/>
            <person name="Vigil-Stenman T."/>
            <person name="Nylander J.A."/>
            <person name="Ininbergs K."/>
            <person name="Zheng W.W."/>
            <person name="Lapidus A."/>
            <person name="Lowry S."/>
            <person name="Haselkorn R."/>
            <person name="Bergman B."/>
        </authorList>
    </citation>
    <scope>NUCLEOTIDE SEQUENCE [LARGE SCALE GENOMIC DNA]</scope>
    <source>
        <strain evidence="1 2">0708</strain>
    </source>
</reference>
<name>D7DZ89_NOSA0</name>
<sequence>MPKDQKLLLTTEYIIFKEKIYRYIFYKQNSSGFVTEKYKSIITALF</sequence>
<dbReference type="EMBL" id="CP002059">
    <property type="protein sequence ID" value="ADI66110.1"/>
    <property type="molecule type" value="Genomic_DNA"/>
</dbReference>
<dbReference type="Proteomes" id="UP000001511">
    <property type="component" value="Chromosome"/>
</dbReference>
<keyword evidence="2" id="KW-1185">Reference proteome</keyword>
<accession>D7DZ89</accession>
<dbReference type="KEGG" id="naz:Aazo_4990"/>
<dbReference type="AlphaFoldDB" id="D7DZ89"/>
<dbReference type="HOGENOM" id="CLU_3186484_0_0_3"/>
<gene>
    <name evidence="1" type="ordered locus">Aazo_4990</name>
</gene>
<protein>
    <submittedName>
        <fullName evidence="1">Uncharacterized protein</fullName>
    </submittedName>
</protein>
<proteinExistence type="predicted"/>